<dbReference type="InterPro" id="IPR006439">
    <property type="entry name" value="HAD-SF_hydro_IA"/>
</dbReference>
<dbReference type="NCBIfam" id="TIGR01549">
    <property type="entry name" value="HAD-SF-IA-v1"/>
    <property type="match status" value="1"/>
</dbReference>
<accession>A0A9X1VB13</accession>
<name>A0A9X1VB13_9BACL</name>
<sequence>MNDHRAILFDLDDTLFNSAGAFKMGLFTTLREHPLTTSFDPQLIYETLQQHRLALWKQVFAGEINFVEYRRHRIGHTLQTLGIDADTLEIDDFNRHFARNYVNAIVPDREVIEIIERLASRYSLGIITNGHAEITHEKVMRLGLSPYFKADHIILSEDRGIPKPDVRIFAEGLAPHGVRPDQTVFVGDSFESDVLGAIHAGMKSVWIRLDGAVPSTNDQPFAIISHLRELEPLL</sequence>
<evidence type="ECO:0000313" key="4">
    <source>
        <dbReference type="EMBL" id="MCI0183995.1"/>
    </source>
</evidence>
<evidence type="ECO:0000313" key="5">
    <source>
        <dbReference type="Proteomes" id="UP001139263"/>
    </source>
</evidence>
<dbReference type="InterPro" id="IPR023214">
    <property type="entry name" value="HAD_sf"/>
</dbReference>
<evidence type="ECO:0000256" key="3">
    <source>
        <dbReference type="ARBA" id="ARBA00022842"/>
    </source>
</evidence>
<dbReference type="RefSeq" id="WP_241715079.1">
    <property type="nucleotide sequence ID" value="NZ_JALBUF010000007.1"/>
</dbReference>
<dbReference type="Gene3D" id="3.40.50.1000">
    <property type="entry name" value="HAD superfamily/HAD-like"/>
    <property type="match status" value="1"/>
</dbReference>
<dbReference type="InterPro" id="IPR036412">
    <property type="entry name" value="HAD-like_sf"/>
</dbReference>
<dbReference type="NCBIfam" id="TIGR01509">
    <property type="entry name" value="HAD-SF-IA-v3"/>
    <property type="match status" value="1"/>
</dbReference>
<comment type="caution">
    <text evidence="4">The sequence shown here is derived from an EMBL/GenBank/DDBJ whole genome shotgun (WGS) entry which is preliminary data.</text>
</comment>
<dbReference type="EC" id="3.1.3.5" evidence="4"/>
<keyword evidence="5" id="KW-1185">Reference proteome</keyword>
<dbReference type="InterPro" id="IPR051400">
    <property type="entry name" value="HAD-like_hydrolase"/>
</dbReference>
<dbReference type="PANTHER" id="PTHR46470:SF4">
    <property type="entry name" value="5-AMINO-6-(5-PHOSPHO-D-RIBITYLAMINO)URACIL PHOSPHATASE YIGB"/>
    <property type="match status" value="1"/>
</dbReference>
<protein>
    <submittedName>
        <fullName evidence="4">Pyrimidine 5'-nucleotidase YjjG</fullName>
        <ecNumber evidence="4">3.1.3.5</ecNumber>
    </submittedName>
</protein>
<reference evidence="4" key="1">
    <citation type="submission" date="2022-03" db="EMBL/GenBank/DDBJ databases">
        <title>Draft Genome Sequence of Firmicute Strain S0AB, a Heterotrophic Iron/Sulfur-Oxidizing Extreme Acidophile.</title>
        <authorList>
            <person name="Vergara E."/>
            <person name="Pakostova E."/>
            <person name="Johnson D.B."/>
            <person name="Holmes D.S."/>
        </authorList>
    </citation>
    <scope>NUCLEOTIDE SEQUENCE</scope>
    <source>
        <strain evidence="4">S0AB</strain>
    </source>
</reference>
<dbReference type="PRINTS" id="PR00413">
    <property type="entry name" value="HADHALOGNASE"/>
</dbReference>
<keyword evidence="2 4" id="KW-0378">Hydrolase</keyword>
<evidence type="ECO:0000256" key="2">
    <source>
        <dbReference type="ARBA" id="ARBA00022801"/>
    </source>
</evidence>
<proteinExistence type="predicted"/>
<evidence type="ECO:0000256" key="1">
    <source>
        <dbReference type="ARBA" id="ARBA00001946"/>
    </source>
</evidence>
<dbReference type="AlphaFoldDB" id="A0A9X1VB13"/>
<dbReference type="Pfam" id="PF00702">
    <property type="entry name" value="Hydrolase"/>
    <property type="match status" value="1"/>
</dbReference>
<comment type="cofactor">
    <cofactor evidence="1">
        <name>Mg(2+)</name>
        <dbReference type="ChEBI" id="CHEBI:18420"/>
    </cofactor>
</comment>
<dbReference type="EMBL" id="JALBUF010000007">
    <property type="protein sequence ID" value="MCI0183995.1"/>
    <property type="molecule type" value="Genomic_DNA"/>
</dbReference>
<dbReference type="Proteomes" id="UP001139263">
    <property type="component" value="Unassembled WGS sequence"/>
</dbReference>
<dbReference type="SFLD" id="SFLDS00003">
    <property type="entry name" value="Haloacid_Dehalogenase"/>
    <property type="match status" value="1"/>
</dbReference>
<gene>
    <name evidence="4" type="primary">yjjG</name>
    <name evidence="4" type="ORF">MM817_02287</name>
</gene>
<organism evidence="4 5">
    <name type="scientific">Sulfoacidibacillus ferrooxidans</name>
    <dbReference type="NCBI Taxonomy" id="2005001"/>
    <lineage>
        <taxon>Bacteria</taxon>
        <taxon>Bacillati</taxon>
        <taxon>Bacillota</taxon>
        <taxon>Bacilli</taxon>
        <taxon>Bacillales</taxon>
        <taxon>Alicyclobacillaceae</taxon>
        <taxon>Sulfoacidibacillus</taxon>
    </lineage>
</organism>
<dbReference type="PANTHER" id="PTHR46470">
    <property type="entry name" value="N-ACYLNEURAMINATE-9-PHOSPHATASE"/>
    <property type="match status" value="1"/>
</dbReference>
<dbReference type="SUPFAM" id="SSF56784">
    <property type="entry name" value="HAD-like"/>
    <property type="match status" value="1"/>
</dbReference>
<dbReference type="SFLD" id="SFLDG01129">
    <property type="entry name" value="C1.5:_HAD__Beta-PGM__Phosphata"/>
    <property type="match status" value="1"/>
</dbReference>
<dbReference type="GO" id="GO:0044281">
    <property type="term" value="P:small molecule metabolic process"/>
    <property type="evidence" value="ECO:0007669"/>
    <property type="project" value="UniProtKB-ARBA"/>
</dbReference>
<dbReference type="Gene3D" id="1.20.120.710">
    <property type="entry name" value="Haloacid dehalogenase hydrolase-like domain"/>
    <property type="match status" value="1"/>
</dbReference>
<keyword evidence="3" id="KW-0460">Magnesium</keyword>
<dbReference type="GO" id="GO:0008253">
    <property type="term" value="F:5'-nucleotidase activity"/>
    <property type="evidence" value="ECO:0007669"/>
    <property type="project" value="UniProtKB-EC"/>
</dbReference>